<dbReference type="KEGG" id="xpo:XPG1_0354"/>
<dbReference type="PROSITE" id="PS51257">
    <property type="entry name" value="PROKAR_LIPOPROTEIN"/>
    <property type="match status" value="1"/>
</dbReference>
<feature type="signal peptide" evidence="1">
    <location>
        <begin position="1"/>
        <end position="21"/>
    </location>
</feature>
<keyword evidence="1" id="KW-0732">Signal</keyword>
<dbReference type="HOGENOM" id="CLU_1137270_0_0_6"/>
<dbReference type="AlphaFoldDB" id="A0A068QYY1"/>
<name>A0A068QYY1_9GAMM</name>
<proteinExistence type="predicted"/>
<sequence>MRKLLIAGVSFSALILSGCLATPNEVKSNKPIPVSSFSVDEKYNLNESDKQFFVPKEQAHVLETVQEIKDANCSYYMNSTGVNNIAIGRVKVVKGAFKKEALFPNSHIECSLREDYQNKGAFKIELSERLTIDGVKVTVRHSSNDGIVVIGRGMGYGDNDTWLSHCNKDAMTDKTSCWITYGNLMIIKDAIGYTSAIGGDIYPGTKGYIRVGKDKPYITIEGEKIRFFDYSMTRKIVRDLEATSSNNAITQYTKWPDGKVINEEISLKHFKVAKKVLDVIYKNYE</sequence>
<evidence type="ECO:0000256" key="1">
    <source>
        <dbReference type="SAM" id="SignalP"/>
    </source>
</evidence>
<dbReference type="EMBL" id="FO704551">
    <property type="protein sequence ID" value="CDG20009.1"/>
    <property type="molecule type" value="Genomic_DNA"/>
</dbReference>
<feature type="chain" id="PRO_5001654466" description="Lipoprotein" evidence="1">
    <location>
        <begin position="22"/>
        <end position="285"/>
    </location>
</feature>
<keyword evidence="3" id="KW-1185">Reference proteome</keyword>
<dbReference type="RefSeq" id="WP_045957530.1">
    <property type="nucleotide sequence ID" value="NZ_FO704551.1"/>
</dbReference>
<organism evidence="2 3">
    <name type="scientific">Xenorhabdus poinarii G6</name>
    <dbReference type="NCBI Taxonomy" id="1354304"/>
    <lineage>
        <taxon>Bacteria</taxon>
        <taxon>Pseudomonadati</taxon>
        <taxon>Pseudomonadota</taxon>
        <taxon>Gammaproteobacteria</taxon>
        <taxon>Enterobacterales</taxon>
        <taxon>Morganellaceae</taxon>
        <taxon>Xenorhabdus</taxon>
    </lineage>
</organism>
<gene>
    <name evidence="2" type="ORF">XPG1_0354</name>
</gene>
<evidence type="ECO:0000313" key="3">
    <source>
        <dbReference type="Proteomes" id="UP000032735"/>
    </source>
</evidence>
<dbReference type="OrthoDB" id="6539618at2"/>
<dbReference type="STRING" id="1354304.XPG1_0354"/>
<reference evidence="2 3" key="1">
    <citation type="submission" date="2013-07" db="EMBL/GenBank/DDBJ databases">
        <authorList>
            <person name="Genoscope - CEA"/>
        </authorList>
    </citation>
    <scope>NUCLEOTIDE SEQUENCE [LARGE SCALE GENOMIC DNA]</scope>
    <source>
        <strain evidence="2 3">G6</strain>
    </source>
</reference>
<protein>
    <recommendedName>
        <fullName evidence="4">Lipoprotein</fullName>
    </recommendedName>
</protein>
<dbReference type="Proteomes" id="UP000032735">
    <property type="component" value="Chromosome"/>
</dbReference>
<evidence type="ECO:0000313" key="2">
    <source>
        <dbReference type="EMBL" id="CDG20009.1"/>
    </source>
</evidence>
<accession>A0A068QYY1</accession>
<evidence type="ECO:0008006" key="4">
    <source>
        <dbReference type="Google" id="ProtNLM"/>
    </source>
</evidence>